<dbReference type="Pfam" id="PF00954">
    <property type="entry name" value="S_locus_glycop"/>
    <property type="match status" value="1"/>
</dbReference>
<keyword evidence="3" id="KW-0325">Glycoprotein</keyword>
<gene>
    <name evidence="5" type="ORF">JCGZ_14743</name>
</gene>
<evidence type="ECO:0000259" key="4">
    <source>
        <dbReference type="PROSITE" id="PS50927"/>
    </source>
</evidence>
<dbReference type="InterPro" id="IPR051343">
    <property type="entry name" value="G-type_lectin_kinases/EP1-like"/>
</dbReference>
<accession>A0A067KJU6</accession>
<proteinExistence type="predicted"/>
<reference evidence="5 6" key="1">
    <citation type="journal article" date="2014" name="PLoS ONE">
        <title>Global Analysis of Gene Expression Profiles in Physic Nut (Jatropha curcas L.) Seedlings Exposed to Salt Stress.</title>
        <authorList>
            <person name="Zhang L."/>
            <person name="Zhang C."/>
            <person name="Wu P."/>
            <person name="Chen Y."/>
            <person name="Li M."/>
            <person name="Jiang H."/>
            <person name="Wu G."/>
        </authorList>
    </citation>
    <scope>NUCLEOTIDE SEQUENCE [LARGE SCALE GENOMIC DNA]</scope>
    <source>
        <strain evidence="6">cv. GZQX0401</strain>
        <tissue evidence="5">Young leaves</tissue>
    </source>
</reference>
<keyword evidence="2" id="KW-1015">Disulfide bond</keyword>
<dbReference type="InterPro" id="IPR000858">
    <property type="entry name" value="S_locus_glycoprot_dom"/>
</dbReference>
<evidence type="ECO:0000313" key="5">
    <source>
        <dbReference type="EMBL" id="KDP32540.1"/>
    </source>
</evidence>
<organism evidence="5 6">
    <name type="scientific">Jatropha curcas</name>
    <name type="common">Barbados nut</name>
    <dbReference type="NCBI Taxonomy" id="180498"/>
    <lineage>
        <taxon>Eukaryota</taxon>
        <taxon>Viridiplantae</taxon>
        <taxon>Streptophyta</taxon>
        <taxon>Embryophyta</taxon>
        <taxon>Tracheophyta</taxon>
        <taxon>Spermatophyta</taxon>
        <taxon>Magnoliopsida</taxon>
        <taxon>eudicotyledons</taxon>
        <taxon>Gunneridae</taxon>
        <taxon>Pentapetalae</taxon>
        <taxon>rosids</taxon>
        <taxon>fabids</taxon>
        <taxon>Malpighiales</taxon>
        <taxon>Euphorbiaceae</taxon>
        <taxon>Crotonoideae</taxon>
        <taxon>Jatropheae</taxon>
        <taxon>Jatropha</taxon>
    </lineage>
</organism>
<dbReference type="STRING" id="180498.A0A067KJU6"/>
<dbReference type="Gene3D" id="2.90.10.10">
    <property type="entry name" value="Bulb-type lectin domain"/>
    <property type="match status" value="1"/>
</dbReference>
<dbReference type="AlphaFoldDB" id="A0A067KJU6"/>
<dbReference type="CDD" id="cd00028">
    <property type="entry name" value="B_lectin"/>
    <property type="match status" value="1"/>
</dbReference>
<dbReference type="SUPFAM" id="SSF51110">
    <property type="entry name" value="alpha-D-mannose-specific plant lectins"/>
    <property type="match status" value="1"/>
</dbReference>
<name>A0A067KJU6_JATCU</name>
<dbReference type="PANTHER" id="PTHR47976">
    <property type="entry name" value="G-TYPE LECTIN S-RECEPTOR-LIKE SERINE/THREONINE-PROTEIN KINASE SD2-5"/>
    <property type="match status" value="1"/>
</dbReference>
<evidence type="ECO:0000256" key="1">
    <source>
        <dbReference type="ARBA" id="ARBA00022729"/>
    </source>
</evidence>
<feature type="domain" description="Bulb-type lectin" evidence="4">
    <location>
        <begin position="1"/>
        <end position="82"/>
    </location>
</feature>
<protein>
    <recommendedName>
        <fullName evidence="4">Bulb-type lectin domain-containing protein</fullName>
    </recommendedName>
</protein>
<evidence type="ECO:0000256" key="2">
    <source>
        <dbReference type="ARBA" id="ARBA00023157"/>
    </source>
</evidence>
<dbReference type="Proteomes" id="UP000027138">
    <property type="component" value="Unassembled WGS sequence"/>
</dbReference>
<dbReference type="OrthoDB" id="1884773at2759"/>
<dbReference type="EMBL" id="KK914581">
    <property type="protein sequence ID" value="KDP32540.1"/>
    <property type="molecule type" value="Genomic_DNA"/>
</dbReference>
<evidence type="ECO:0000313" key="6">
    <source>
        <dbReference type="Proteomes" id="UP000027138"/>
    </source>
</evidence>
<keyword evidence="1" id="KW-0732">Signal</keyword>
<keyword evidence="6" id="KW-1185">Reference proteome</keyword>
<dbReference type="GO" id="GO:0048544">
    <property type="term" value="P:recognition of pollen"/>
    <property type="evidence" value="ECO:0007669"/>
    <property type="project" value="InterPro"/>
</dbReference>
<evidence type="ECO:0000256" key="3">
    <source>
        <dbReference type="ARBA" id="ARBA00023180"/>
    </source>
</evidence>
<dbReference type="InterPro" id="IPR036426">
    <property type="entry name" value="Bulb-type_lectin_dom_sf"/>
</dbReference>
<dbReference type="InterPro" id="IPR001480">
    <property type="entry name" value="Bulb-type_lectin_dom"/>
</dbReference>
<sequence length="265" mass="29603">MGTARSESLRRWVWEANRGNPVGENATLNFGTDGNLVLTDADGRIAWQTNTANKGVIGFKIFPNGPLQNLTLLLGLQLAYQGPPKSFTGGTLSLTRPTYNTTLSYLRLEIDGNLRIHTYDDDADWNAWQVTYTLFSKNSYETECQLPERCGKFGLCEEDQCVACPSPKGLLGWSKNRQPAKVNSCGLKDFYYYKLEGIDHFTAKYTTGDGPMKQDACSSKFSKDCKCSGYFYHTQSSKCWIAYDIKTLTKGDDSTHLAFVKAPNK</sequence>
<dbReference type="PROSITE" id="PS50927">
    <property type="entry name" value="BULB_LECTIN"/>
    <property type="match status" value="1"/>
</dbReference>